<accession>A0A443SE65</accession>
<keyword evidence="2" id="KW-0732">Signal</keyword>
<dbReference type="PANTHER" id="PTHR10517:SF14">
    <property type="entry name" value="FOLATE RECEPTOR 1-RELATED"/>
    <property type="match status" value="1"/>
</dbReference>
<sequence length="209" mass="24749">CKPWQENSCCTEETSALTHAFQNQYNFDLNACESQVNRKLSEECRKHFIRDLCFYECEPHIGLWVVKVKRKIAKERFFEVPLCASSCEQWWNACRDQFTCAYNWQTDFIWVNGVNRCNTTCKQFKEMYKNSVDFCESVFDHSWKYTDDSKPCMRISFDNDSENNNRNVAEYYVDRELALINSCVYITSSRLIIVALVSLVILNNNFIVF</sequence>
<comment type="similarity">
    <text evidence="1">Belongs to the folate receptor family.</text>
</comment>
<dbReference type="VEuPathDB" id="VectorBase:LDEU006234"/>
<evidence type="ECO:0000256" key="3">
    <source>
        <dbReference type="ARBA" id="ARBA00023157"/>
    </source>
</evidence>
<proteinExistence type="inferred from homology"/>
<keyword evidence="3" id="KW-1015">Disulfide bond</keyword>
<keyword evidence="5" id="KW-0675">Receptor</keyword>
<dbReference type="OrthoDB" id="567542at2759"/>
<name>A0A443SE65_9ACAR</name>
<feature type="domain" description="Folate receptor-like" evidence="4">
    <location>
        <begin position="1"/>
        <end position="153"/>
    </location>
</feature>
<protein>
    <submittedName>
        <fullName evidence="5">Folate receptor gamma-like protein</fullName>
    </submittedName>
</protein>
<dbReference type="PANTHER" id="PTHR10517">
    <property type="entry name" value="FOLATE RECEPTOR"/>
    <property type="match status" value="1"/>
</dbReference>
<gene>
    <name evidence="5" type="ORF">B4U80_06828</name>
</gene>
<evidence type="ECO:0000313" key="5">
    <source>
        <dbReference type="EMBL" id="RWS25807.1"/>
    </source>
</evidence>
<evidence type="ECO:0000256" key="2">
    <source>
        <dbReference type="ARBA" id="ARBA00022729"/>
    </source>
</evidence>
<dbReference type="InterPro" id="IPR018143">
    <property type="entry name" value="Folate_rcpt-like"/>
</dbReference>
<dbReference type="GO" id="GO:0038023">
    <property type="term" value="F:signaling receptor activity"/>
    <property type="evidence" value="ECO:0007669"/>
    <property type="project" value="TreeGrafter"/>
</dbReference>
<dbReference type="GO" id="GO:0009897">
    <property type="term" value="C:external side of plasma membrane"/>
    <property type="evidence" value="ECO:0007669"/>
    <property type="project" value="TreeGrafter"/>
</dbReference>
<dbReference type="InterPro" id="IPR004269">
    <property type="entry name" value="Folate_rcpt"/>
</dbReference>
<keyword evidence="6" id="KW-1185">Reference proteome</keyword>
<evidence type="ECO:0000256" key="1">
    <source>
        <dbReference type="ARBA" id="ARBA00007932"/>
    </source>
</evidence>
<reference evidence="5 6" key="1">
    <citation type="journal article" date="2018" name="Gigascience">
        <title>Genomes of trombidid mites reveal novel predicted allergens and laterally-transferred genes associated with secondary metabolism.</title>
        <authorList>
            <person name="Dong X."/>
            <person name="Chaisiri K."/>
            <person name="Xia D."/>
            <person name="Armstrong S.D."/>
            <person name="Fang Y."/>
            <person name="Donnelly M.J."/>
            <person name="Kadowaki T."/>
            <person name="McGarry J.W."/>
            <person name="Darby A.C."/>
            <person name="Makepeace B.L."/>
        </authorList>
    </citation>
    <scope>NUCLEOTIDE SEQUENCE [LARGE SCALE GENOMIC DNA]</scope>
    <source>
        <strain evidence="5">UoL-UT</strain>
    </source>
</reference>
<organism evidence="5 6">
    <name type="scientific">Leptotrombidium deliense</name>
    <dbReference type="NCBI Taxonomy" id="299467"/>
    <lineage>
        <taxon>Eukaryota</taxon>
        <taxon>Metazoa</taxon>
        <taxon>Ecdysozoa</taxon>
        <taxon>Arthropoda</taxon>
        <taxon>Chelicerata</taxon>
        <taxon>Arachnida</taxon>
        <taxon>Acari</taxon>
        <taxon>Acariformes</taxon>
        <taxon>Trombidiformes</taxon>
        <taxon>Prostigmata</taxon>
        <taxon>Anystina</taxon>
        <taxon>Parasitengona</taxon>
        <taxon>Trombiculoidea</taxon>
        <taxon>Trombiculidae</taxon>
        <taxon>Leptotrombidium</taxon>
    </lineage>
</organism>
<dbReference type="Pfam" id="PF03024">
    <property type="entry name" value="Folate_rec"/>
    <property type="match status" value="1"/>
</dbReference>
<feature type="non-terminal residue" evidence="5">
    <location>
        <position position="1"/>
    </location>
</feature>
<dbReference type="AlphaFoldDB" id="A0A443SE65"/>
<dbReference type="EMBL" id="NCKV01003366">
    <property type="protein sequence ID" value="RWS25807.1"/>
    <property type="molecule type" value="Genomic_DNA"/>
</dbReference>
<dbReference type="STRING" id="299467.A0A443SE65"/>
<comment type="caution">
    <text evidence="5">The sequence shown here is derived from an EMBL/GenBank/DDBJ whole genome shotgun (WGS) entry which is preliminary data.</text>
</comment>
<evidence type="ECO:0000259" key="4">
    <source>
        <dbReference type="Pfam" id="PF03024"/>
    </source>
</evidence>
<evidence type="ECO:0000313" key="6">
    <source>
        <dbReference type="Proteomes" id="UP000288716"/>
    </source>
</evidence>
<dbReference type="Proteomes" id="UP000288716">
    <property type="component" value="Unassembled WGS sequence"/>
</dbReference>